<comment type="caution">
    <text evidence="2">The sequence shown here is derived from an EMBL/GenBank/DDBJ whole genome shotgun (WGS) entry which is preliminary data.</text>
</comment>
<feature type="signal peptide" evidence="1">
    <location>
        <begin position="1"/>
        <end position="19"/>
    </location>
</feature>
<name>A0A8X6NMB3_NEPPI</name>
<keyword evidence="3" id="KW-1185">Reference proteome</keyword>
<keyword evidence="1" id="KW-0732">Signal</keyword>
<dbReference type="Proteomes" id="UP000887013">
    <property type="component" value="Unassembled WGS sequence"/>
</dbReference>
<proteinExistence type="predicted"/>
<dbReference type="SUPFAM" id="SSF52058">
    <property type="entry name" value="L domain-like"/>
    <property type="match status" value="1"/>
</dbReference>
<evidence type="ECO:0000313" key="2">
    <source>
        <dbReference type="EMBL" id="GFT23466.1"/>
    </source>
</evidence>
<dbReference type="EMBL" id="BMAW01011363">
    <property type="protein sequence ID" value="GFT23466.1"/>
    <property type="molecule type" value="Genomic_DNA"/>
</dbReference>
<organism evidence="2 3">
    <name type="scientific">Nephila pilipes</name>
    <name type="common">Giant wood spider</name>
    <name type="synonym">Nephila maculata</name>
    <dbReference type="NCBI Taxonomy" id="299642"/>
    <lineage>
        <taxon>Eukaryota</taxon>
        <taxon>Metazoa</taxon>
        <taxon>Ecdysozoa</taxon>
        <taxon>Arthropoda</taxon>
        <taxon>Chelicerata</taxon>
        <taxon>Arachnida</taxon>
        <taxon>Araneae</taxon>
        <taxon>Araneomorphae</taxon>
        <taxon>Entelegynae</taxon>
        <taxon>Araneoidea</taxon>
        <taxon>Nephilidae</taxon>
        <taxon>Nephila</taxon>
    </lineage>
</organism>
<reference evidence="2" key="1">
    <citation type="submission" date="2020-08" db="EMBL/GenBank/DDBJ databases">
        <title>Multicomponent nature underlies the extraordinary mechanical properties of spider dragline silk.</title>
        <authorList>
            <person name="Kono N."/>
            <person name="Nakamura H."/>
            <person name="Mori M."/>
            <person name="Yoshida Y."/>
            <person name="Ohtoshi R."/>
            <person name="Malay A.D."/>
            <person name="Moran D.A.P."/>
            <person name="Tomita M."/>
            <person name="Numata K."/>
            <person name="Arakawa K."/>
        </authorList>
    </citation>
    <scope>NUCLEOTIDE SEQUENCE</scope>
</reference>
<accession>A0A8X6NMB3</accession>
<sequence>MNFSSVLFIAIAIVTSSYAFVISSDDDRDVCPPRDQIAPCTCFRARYTKRVTALFENFTDAMDIERIFEKNPSWKIEDVHIDQCVMSYLPAVMLEKARFQSLNVSSTTLYTLFDVTPVKTPELNLYLHNVKLLRGFEWTSIANSNLKEFMTFGLVIRHFGKEFIDNIPDTVKGLWFENSKTVNIAPKAFAKLSNLEVLTITGGSIKKISRDMLPKAAKLFFLDFR</sequence>
<evidence type="ECO:0000256" key="1">
    <source>
        <dbReference type="SAM" id="SignalP"/>
    </source>
</evidence>
<gene>
    <name evidence="2" type="primary">AVEN_67318_1</name>
    <name evidence="2" type="ORF">NPIL_556371</name>
</gene>
<protein>
    <submittedName>
        <fullName evidence="2">Uncharacterized protein</fullName>
    </submittedName>
</protein>
<dbReference type="OrthoDB" id="6425485at2759"/>
<evidence type="ECO:0000313" key="3">
    <source>
        <dbReference type="Proteomes" id="UP000887013"/>
    </source>
</evidence>
<dbReference type="InterPro" id="IPR032675">
    <property type="entry name" value="LRR_dom_sf"/>
</dbReference>
<dbReference type="Gene3D" id="3.80.10.10">
    <property type="entry name" value="Ribonuclease Inhibitor"/>
    <property type="match status" value="1"/>
</dbReference>
<feature type="chain" id="PRO_5036476971" evidence="1">
    <location>
        <begin position="20"/>
        <end position="225"/>
    </location>
</feature>
<dbReference type="AlphaFoldDB" id="A0A8X6NMB3"/>